<dbReference type="AlphaFoldDB" id="A0A1W2AM21"/>
<dbReference type="CDD" id="cd07035">
    <property type="entry name" value="TPP_PYR_POX_like"/>
    <property type="match status" value="1"/>
</dbReference>
<accession>A0A1W2AM21</accession>
<dbReference type="GO" id="GO:0009099">
    <property type="term" value="P:L-valine biosynthetic process"/>
    <property type="evidence" value="ECO:0007669"/>
    <property type="project" value="TreeGrafter"/>
</dbReference>
<dbReference type="Pfam" id="PF02775">
    <property type="entry name" value="TPP_enzyme_C"/>
    <property type="match status" value="1"/>
</dbReference>
<dbReference type="PROSITE" id="PS00187">
    <property type="entry name" value="TPP_ENZYMES"/>
    <property type="match status" value="1"/>
</dbReference>
<dbReference type="GO" id="GO:0009097">
    <property type="term" value="P:isoleucine biosynthetic process"/>
    <property type="evidence" value="ECO:0007669"/>
    <property type="project" value="TreeGrafter"/>
</dbReference>
<dbReference type="STRING" id="1938817.SAMN06296008_10959"/>
<organism evidence="8 9">
    <name type="scientific">Polynucleobacter kasalickyi</name>
    <dbReference type="NCBI Taxonomy" id="1938817"/>
    <lineage>
        <taxon>Bacteria</taxon>
        <taxon>Pseudomonadati</taxon>
        <taxon>Pseudomonadota</taxon>
        <taxon>Betaproteobacteria</taxon>
        <taxon>Burkholderiales</taxon>
        <taxon>Burkholderiaceae</taxon>
        <taxon>Polynucleobacter</taxon>
    </lineage>
</organism>
<dbReference type="InterPro" id="IPR000399">
    <property type="entry name" value="TPP-bd_CS"/>
</dbReference>
<dbReference type="InterPro" id="IPR029035">
    <property type="entry name" value="DHS-like_NAD/FAD-binding_dom"/>
</dbReference>
<protein>
    <submittedName>
        <fullName evidence="8">Acetolactate synthase-1/2/3 large subunit</fullName>
    </submittedName>
</protein>
<dbReference type="GO" id="GO:0003984">
    <property type="term" value="F:acetolactate synthase activity"/>
    <property type="evidence" value="ECO:0007669"/>
    <property type="project" value="TreeGrafter"/>
</dbReference>
<evidence type="ECO:0000256" key="2">
    <source>
        <dbReference type="ARBA" id="ARBA00007812"/>
    </source>
</evidence>
<dbReference type="Gene3D" id="3.40.50.970">
    <property type="match status" value="2"/>
</dbReference>
<comment type="similarity">
    <text evidence="2 4">Belongs to the TPP enzyme family.</text>
</comment>
<evidence type="ECO:0000256" key="4">
    <source>
        <dbReference type="RuleBase" id="RU362132"/>
    </source>
</evidence>
<proteinExistence type="inferred from homology"/>
<feature type="domain" description="Thiamine pyrophosphate enzyme N-terminal TPP-binding" evidence="7">
    <location>
        <begin position="5"/>
        <end position="114"/>
    </location>
</feature>
<reference evidence="8 9" key="1">
    <citation type="submission" date="2017-04" db="EMBL/GenBank/DDBJ databases">
        <authorList>
            <person name="Afonso C.L."/>
            <person name="Miller P.J."/>
            <person name="Scott M.A."/>
            <person name="Spackman E."/>
            <person name="Goraichik I."/>
            <person name="Dimitrov K.M."/>
            <person name="Suarez D.L."/>
            <person name="Swayne D.E."/>
        </authorList>
    </citation>
    <scope>NUCLEOTIDE SEQUENCE [LARGE SCALE GENOMIC DNA]</scope>
    <source>
        <strain evidence="8 9">VK13</strain>
    </source>
</reference>
<dbReference type="GO" id="GO:0005948">
    <property type="term" value="C:acetolactate synthase complex"/>
    <property type="evidence" value="ECO:0007669"/>
    <property type="project" value="TreeGrafter"/>
</dbReference>
<dbReference type="SUPFAM" id="SSF52518">
    <property type="entry name" value="Thiamin diphosphate-binding fold (THDP-binding)"/>
    <property type="match status" value="2"/>
</dbReference>
<evidence type="ECO:0000313" key="8">
    <source>
        <dbReference type="EMBL" id="SMC61580.1"/>
    </source>
</evidence>
<dbReference type="SUPFAM" id="SSF52467">
    <property type="entry name" value="DHS-like NAD/FAD-binding domain"/>
    <property type="match status" value="1"/>
</dbReference>
<dbReference type="PANTHER" id="PTHR18968:SF13">
    <property type="entry name" value="ACETOLACTATE SYNTHASE CATALYTIC SUBUNIT, MITOCHONDRIAL"/>
    <property type="match status" value="1"/>
</dbReference>
<evidence type="ECO:0000256" key="3">
    <source>
        <dbReference type="ARBA" id="ARBA00023052"/>
    </source>
</evidence>
<dbReference type="InterPro" id="IPR029061">
    <property type="entry name" value="THDP-binding"/>
</dbReference>
<dbReference type="RefSeq" id="WP_234986983.1">
    <property type="nucleotide sequence ID" value="NZ_FWXJ01000009.1"/>
</dbReference>
<keyword evidence="9" id="KW-1185">Reference proteome</keyword>
<gene>
    <name evidence="8" type="ORF">SAMN06296008_10959</name>
</gene>
<name>A0A1W2AM21_9BURK</name>
<dbReference type="CDD" id="cd00568">
    <property type="entry name" value="TPP_enzymes"/>
    <property type="match status" value="1"/>
</dbReference>
<dbReference type="GO" id="GO:0050660">
    <property type="term" value="F:flavin adenine dinucleotide binding"/>
    <property type="evidence" value="ECO:0007669"/>
    <property type="project" value="TreeGrafter"/>
</dbReference>
<dbReference type="InterPro" id="IPR012001">
    <property type="entry name" value="Thiamin_PyroP_enz_TPP-bd_dom"/>
</dbReference>
<dbReference type="EMBL" id="FWXJ01000009">
    <property type="protein sequence ID" value="SMC61580.1"/>
    <property type="molecule type" value="Genomic_DNA"/>
</dbReference>
<keyword evidence="3 4" id="KW-0786">Thiamine pyrophosphate</keyword>
<dbReference type="InterPro" id="IPR012000">
    <property type="entry name" value="Thiamin_PyroP_enz_cen_dom"/>
</dbReference>
<evidence type="ECO:0000259" key="6">
    <source>
        <dbReference type="Pfam" id="PF02775"/>
    </source>
</evidence>
<dbReference type="GO" id="GO:0030976">
    <property type="term" value="F:thiamine pyrophosphate binding"/>
    <property type="evidence" value="ECO:0007669"/>
    <property type="project" value="InterPro"/>
</dbReference>
<evidence type="ECO:0000256" key="1">
    <source>
        <dbReference type="ARBA" id="ARBA00001964"/>
    </source>
</evidence>
<dbReference type="InterPro" id="IPR011766">
    <property type="entry name" value="TPP_enzyme_TPP-bd"/>
</dbReference>
<evidence type="ECO:0000259" key="5">
    <source>
        <dbReference type="Pfam" id="PF00205"/>
    </source>
</evidence>
<comment type="cofactor">
    <cofactor evidence="1">
        <name>thiamine diphosphate</name>
        <dbReference type="ChEBI" id="CHEBI:58937"/>
    </cofactor>
</comment>
<dbReference type="Proteomes" id="UP000192708">
    <property type="component" value="Unassembled WGS sequence"/>
</dbReference>
<evidence type="ECO:0000259" key="7">
    <source>
        <dbReference type="Pfam" id="PF02776"/>
    </source>
</evidence>
<dbReference type="Pfam" id="PF02776">
    <property type="entry name" value="TPP_enzyme_N"/>
    <property type="match status" value="1"/>
</dbReference>
<dbReference type="PANTHER" id="PTHR18968">
    <property type="entry name" value="THIAMINE PYROPHOSPHATE ENZYMES"/>
    <property type="match status" value="1"/>
</dbReference>
<sequence>MTSKMNGATYFARLLEAYGVTHVFFMDAVLRRALAEMEDTKIKRILGHSEKGVGYMADGYARISGKPGLCFAQSVGAANLAASLQDPYLGYSPVIAMTGRHVAAMQYRNSYQEVEHGPLFTPVTKFHAQMEVIEQMPHLIRQAFREATTGAPRPVHLDIAGFTGDAITPHEADFPIDVDQVHTRFPAFRPAPDPAVIAQAVAAIAKSKQPVIIGDRGVVIAGADEALRAFGEKIQAPITTTLDAKSTMVEGDTLFRGMAGLYGRTCTNRMIDQADLVIYVGSNTSDHTTGGWKLPKSGTPIIQIDIDPVELGRNYPNTIGILSDVGKGLEALTAAATRVERGEWLASSKKLVDDWWQEQLPELTRDEVPMRPQRLCRLLTEVLPEDAILVADTGYSALWSGNLVELHHRNQTFMRAAGSLGWSFPAAIGAKAAAPERTVVCFTGDGGFAYHLPELETARRWGLNTITIVNNNHCLSQGVKNLNIAYSHREEDGRKSECYVYRETDFAKVAQSFDCFGITVERPEDFKAAFAAALASNLPAVIDVKTEFAYQAQMAWMPS</sequence>
<dbReference type="Gene3D" id="3.40.50.1220">
    <property type="entry name" value="TPP-binding domain"/>
    <property type="match status" value="1"/>
</dbReference>
<dbReference type="GO" id="GO:0000287">
    <property type="term" value="F:magnesium ion binding"/>
    <property type="evidence" value="ECO:0007669"/>
    <property type="project" value="InterPro"/>
</dbReference>
<dbReference type="Pfam" id="PF00205">
    <property type="entry name" value="TPP_enzyme_M"/>
    <property type="match status" value="1"/>
</dbReference>
<feature type="domain" description="Thiamine pyrophosphate enzyme TPP-binding" evidence="6">
    <location>
        <begin position="392"/>
        <end position="544"/>
    </location>
</feature>
<feature type="domain" description="Thiamine pyrophosphate enzyme central" evidence="5">
    <location>
        <begin position="197"/>
        <end position="332"/>
    </location>
</feature>
<evidence type="ECO:0000313" key="9">
    <source>
        <dbReference type="Proteomes" id="UP000192708"/>
    </source>
</evidence>
<dbReference type="InterPro" id="IPR045229">
    <property type="entry name" value="TPP_enz"/>
</dbReference>